<sequence>MINQYVLDRPVQQEVLRKSLHMSIALSPGVANILGALPTIILLALGVTVYTLAEALRISGRRVGLISLITEWASRERDRDRFVLGPVTLGLGAMLALLLYPAPAATIAIYALAFGDGFASLMGRSLGGPRIPGTGGKTITGAFACFLAVYAAAFPLTRHPGEAAAIALSATLLELVPVDDLDNILLPVGTGLIASIFFSS</sequence>
<gene>
    <name evidence="2" type="ordered locus">Spith_0028</name>
</gene>
<evidence type="ECO:0000313" key="3">
    <source>
        <dbReference type="Proteomes" id="UP000007254"/>
    </source>
</evidence>
<accession>G0GBF6</accession>
<keyword evidence="1" id="KW-0812">Transmembrane</keyword>
<evidence type="ECO:0000313" key="2">
    <source>
        <dbReference type="EMBL" id="AEJ60315.1"/>
    </source>
</evidence>
<dbReference type="EMBL" id="CP002903">
    <property type="protein sequence ID" value="AEJ60315.1"/>
    <property type="molecule type" value="Genomic_DNA"/>
</dbReference>
<dbReference type="STRING" id="869211.Spith_0028"/>
<feature type="transmembrane region" description="Helical" evidence="1">
    <location>
        <begin position="82"/>
        <end position="101"/>
    </location>
</feature>
<keyword evidence="3" id="KW-1185">Reference proteome</keyword>
<keyword evidence="1" id="KW-1133">Transmembrane helix</keyword>
<keyword evidence="1" id="KW-0472">Membrane</keyword>
<dbReference type="AlphaFoldDB" id="G0GBF6"/>
<keyword evidence="2" id="KW-0548">Nucleotidyltransferase</keyword>
<dbReference type="PANTHER" id="PTHR31303:SF1">
    <property type="entry name" value="CTP-DEPENDENT DIACYLGLYCEROL KINASE 1"/>
    <property type="match status" value="1"/>
</dbReference>
<dbReference type="KEGG" id="stq:Spith_0028"/>
<dbReference type="GO" id="GO:0004143">
    <property type="term" value="F:ATP-dependent diacylglycerol kinase activity"/>
    <property type="evidence" value="ECO:0007669"/>
    <property type="project" value="InterPro"/>
</dbReference>
<evidence type="ECO:0000256" key="1">
    <source>
        <dbReference type="SAM" id="Phobius"/>
    </source>
</evidence>
<protein>
    <submittedName>
        <fullName evidence="2">Phosphatidate cytidylyltransferase</fullName>
    </submittedName>
</protein>
<organism evidence="2 3">
    <name type="scientific">Winmispira thermophila (strain ATCC 700085 / DSM 6578 / Z-1203)</name>
    <name type="common">Spirochaeta thermophila</name>
    <dbReference type="NCBI Taxonomy" id="869211"/>
    <lineage>
        <taxon>Bacteria</taxon>
        <taxon>Pseudomonadati</taxon>
        <taxon>Spirochaetota</taxon>
        <taxon>Spirochaetia</taxon>
        <taxon>Winmispirales</taxon>
        <taxon>Winmispiraceae</taxon>
        <taxon>Winmispira</taxon>
    </lineage>
</organism>
<feature type="transmembrane region" description="Helical" evidence="1">
    <location>
        <begin position="30"/>
        <end position="53"/>
    </location>
</feature>
<dbReference type="OrthoDB" id="9813239at2"/>
<dbReference type="HOGENOM" id="CLU_031477_4_0_12"/>
<feature type="transmembrane region" description="Helical" evidence="1">
    <location>
        <begin position="138"/>
        <end position="156"/>
    </location>
</feature>
<keyword evidence="2" id="KW-0808">Transferase</keyword>
<dbReference type="PANTHER" id="PTHR31303">
    <property type="entry name" value="CTP-DEPENDENT DIACYLGLYCEROL KINASE 1"/>
    <property type="match status" value="1"/>
</dbReference>
<dbReference type="RefSeq" id="WP_014623722.1">
    <property type="nucleotide sequence ID" value="NC_017583.1"/>
</dbReference>
<dbReference type="Proteomes" id="UP000007254">
    <property type="component" value="Chromosome"/>
</dbReference>
<dbReference type="GO" id="GO:0016779">
    <property type="term" value="F:nucleotidyltransferase activity"/>
    <property type="evidence" value="ECO:0007669"/>
    <property type="project" value="UniProtKB-KW"/>
</dbReference>
<dbReference type="InterPro" id="IPR037997">
    <property type="entry name" value="Dgk1-like"/>
</dbReference>
<proteinExistence type="predicted"/>
<reference evidence="2 3" key="1">
    <citation type="submission" date="2011-06" db="EMBL/GenBank/DDBJ databases">
        <title>The complete genome of Spirochaeta thermophila DSM 6578.</title>
        <authorList>
            <consortium name="US DOE Joint Genome Institute (JGI-PGF)"/>
            <person name="Lucas S."/>
            <person name="Lapidus A."/>
            <person name="Bruce D."/>
            <person name="Goodwin L."/>
            <person name="Pitluck S."/>
            <person name="Peters L."/>
            <person name="Kyrpides N."/>
            <person name="Mavromatis K."/>
            <person name="Ivanova N."/>
            <person name="Mikailova N."/>
            <person name="Pagani I."/>
            <person name="Chertkov O."/>
            <person name="Detter J.C."/>
            <person name="Tapia R."/>
            <person name="Han C."/>
            <person name="Land M."/>
            <person name="Hauser L."/>
            <person name="Markowitz V."/>
            <person name="Cheng J.-F."/>
            <person name="Hugenholtz P."/>
            <person name="Woyke T."/>
            <person name="Wu D."/>
            <person name="Spring S."/>
            <person name="Merkhoffer B."/>
            <person name="Schneider S."/>
            <person name="Klenk H.-P."/>
            <person name="Eisen J.A."/>
        </authorList>
    </citation>
    <scope>NUCLEOTIDE SEQUENCE [LARGE SCALE GENOMIC DNA]</scope>
    <source>
        <strain evidence="3">ATCC 700085 / DSM 6578 / Z-1203</strain>
    </source>
</reference>
<name>G0GBF6_WINT7</name>